<dbReference type="RefSeq" id="WP_322441743.1">
    <property type="nucleotide sequence ID" value="NZ_JAXOTQ010000026.1"/>
</dbReference>
<protein>
    <submittedName>
        <fullName evidence="1">Uncharacterized protein</fullName>
    </submittedName>
</protein>
<reference evidence="1 2" key="1">
    <citation type="submission" date="2023-12" db="EMBL/GenBank/DDBJ databases">
        <title>Micromonospora sp. nov., isolated from Atacama Desert.</title>
        <authorList>
            <person name="Carro L."/>
            <person name="Golinska P."/>
            <person name="Klenk H.-P."/>
            <person name="Goodfellow M."/>
        </authorList>
    </citation>
    <scope>NUCLEOTIDE SEQUENCE [LARGE SCALE GENOMIC DNA]</scope>
    <source>
        <strain evidence="1 2">4G53</strain>
    </source>
</reference>
<organism evidence="1 2">
    <name type="scientific">Micromonospora sicca</name>
    <dbReference type="NCBI Taxonomy" id="2202420"/>
    <lineage>
        <taxon>Bacteria</taxon>
        <taxon>Bacillati</taxon>
        <taxon>Actinomycetota</taxon>
        <taxon>Actinomycetes</taxon>
        <taxon>Micromonosporales</taxon>
        <taxon>Micromonosporaceae</taxon>
        <taxon>Micromonospora</taxon>
    </lineage>
</organism>
<name>A0ABU5JHK3_9ACTN</name>
<accession>A0ABU5JHK3</accession>
<proteinExistence type="predicted"/>
<dbReference type="Proteomes" id="UP001290101">
    <property type="component" value="Unassembled WGS sequence"/>
</dbReference>
<sequence length="99" mass="11190">MIRREVSALVRLGPLPSEEDDSESDEKFKERTRLLHLIQPPVSDEEAQLLIRLFGVDNCFGLSWTLLHLVESAPSPVVTSPPAPGANQWLGMLWQRYHA</sequence>
<evidence type="ECO:0000313" key="2">
    <source>
        <dbReference type="Proteomes" id="UP001290101"/>
    </source>
</evidence>
<gene>
    <name evidence="1" type="ORF">U2F25_20875</name>
</gene>
<comment type="caution">
    <text evidence="1">The sequence shown here is derived from an EMBL/GenBank/DDBJ whole genome shotgun (WGS) entry which is preliminary data.</text>
</comment>
<keyword evidence="2" id="KW-1185">Reference proteome</keyword>
<dbReference type="EMBL" id="JAXOTQ010000026">
    <property type="protein sequence ID" value="MDZ5491883.1"/>
    <property type="molecule type" value="Genomic_DNA"/>
</dbReference>
<evidence type="ECO:0000313" key="1">
    <source>
        <dbReference type="EMBL" id="MDZ5491883.1"/>
    </source>
</evidence>